<evidence type="ECO:0000313" key="3">
    <source>
        <dbReference type="Proteomes" id="UP000539075"/>
    </source>
</evidence>
<dbReference type="Proteomes" id="UP000539075">
    <property type="component" value="Unassembled WGS sequence"/>
</dbReference>
<keyword evidence="2" id="KW-0808">Transferase</keyword>
<accession>A0A7W8FDL0</accession>
<gene>
    <name evidence="2" type="ORF">HNQ38_000898</name>
</gene>
<dbReference type="GO" id="GO:0005840">
    <property type="term" value="C:ribosome"/>
    <property type="evidence" value="ECO:0007669"/>
    <property type="project" value="UniProtKB-KW"/>
</dbReference>
<dbReference type="EMBL" id="JACHGO010000002">
    <property type="protein sequence ID" value="MBB5142819.1"/>
    <property type="molecule type" value="Genomic_DNA"/>
</dbReference>
<comment type="caution">
    <text evidence="2">The sequence shown here is derived from an EMBL/GenBank/DDBJ whole genome shotgun (WGS) entry which is preliminary data.</text>
</comment>
<dbReference type="RefSeq" id="WP_183718184.1">
    <property type="nucleotide sequence ID" value="NZ_JACHGO010000002.1"/>
</dbReference>
<evidence type="ECO:0000259" key="1">
    <source>
        <dbReference type="PROSITE" id="PS51664"/>
    </source>
</evidence>
<reference evidence="2 3" key="1">
    <citation type="submission" date="2020-08" db="EMBL/GenBank/DDBJ databases">
        <title>Genomic Encyclopedia of Type Strains, Phase IV (KMG-IV): sequencing the most valuable type-strain genomes for metagenomic binning, comparative biology and taxonomic classification.</title>
        <authorList>
            <person name="Goeker M."/>
        </authorList>
    </citation>
    <scope>NUCLEOTIDE SEQUENCE [LARGE SCALE GENOMIC DNA]</scope>
    <source>
        <strain evidence="2 3">DSM 11275</strain>
    </source>
</reference>
<dbReference type="PROSITE" id="PS51664">
    <property type="entry name" value="YCAO"/>
    <property type="match status" value="1"/>
</dbReference>
<dbReference type="Gene3D" id="3.30.40.250">
    <property type="match status" value="1"/>
</dbReference>
<name>A0A7W8FDL0_9BACT</name>
<protein>
    <submittedName>
        <fullName evidence="2">Ribosomal protein S12 methylthiotransferase accessory factor YcaO</fullName>
    </submittedName>
</protein>
<keyword evidence="2" id="KW-0689">Ribosomal protein</keyword>
<dbReference type="Pfam" id="PF02624">
    <property type="entry name" value="YcaO"/>
    <property type="match status" value="1"/>
</dbReference>
<dbReference type="InterPro" id="IPR003776">
    <property type="entry name" value="YcaO-like_dom"/>
</dbReference>
<dbReference type="Gene3D" id="3.30.160.660">
    <property type="match status" value="1"/>
</dbReference>
<dbReference type="AlphaFoldDB" id="A0A7W8FDL0"/>
<dbReference type="PANTHER" id="PTHR37809:SF1">
    <property type="entry name" value="RIBOSOMAL PROTEIN S12 METHYLTHIOTRANSFERASE ACCESSORY FACTOR YCAO"/>
    <property type="match status" value="1"/>
</dbReference>
<organism evidence="2 3">
    <name type="scientific">Desulfovibrio intestinalis</name>
    <dbReference type="NCBI Taxonomy" id="58621"/>
    <lineage>
        <taxon>Bacteria</taxon>
        <taxon>Pseudomonadati</taxon>
        <taxon>Thermodesulfobacteriota</taxon>
        <taxon>Desulfovibrionia</taxon>
        <taxon>Desulfovibrionales</taxon>
        <taxon>Desulfovibrionaceae</taxon>
        <taxon>Desulfovibrio</taxon>
    </lineage>
</organism>
<proteinExistence type="predicted"/>
<feature type="domain" description="YcaO" evidence="1">
    <location>
        <begin position="270"/>
        <end position="597"/>
    </location>
</feature>
<dbReference type="Gene3D" id="3.30.1330.230">
    <property type="match status" value="1"/>
</dbReference>
<sequence>MTRDIPLSSGQLPVLEYAYTHEQTQATTGYFSCVPPVDLGFDAALERLEAAPMDDFLHQHILRLLSAEKTEELARLAASCYDAAQNVFSRPVLAALLLECATLLPQHADACAGFPADAAVRLASSSPALYLRAVSQPDADASAAWSELFRSNICDHHALPRPDEAGILPLFSQEEIAAAAQDMAANAGSLSRQHARLSANPAAAWERPPAQETFLRALDALMESATVDGPEMRHEASLSPIALLRSWQVDIEVHSGAVKHHLHGKATAYGRGMSLAAARASYAMEIVERASTYVSVGPIEDGGTGDAGQVLHRKHPMPLLKARLSELQLQGRAVLDPNVLPIEAPYLDASLHWISAVNTDGNEVLVPAQAVFLFCNLDEPALFLAGGSTGLASGNTLDEAKQAALTEIFERDAEATTPFSRSRCFILKSRDARMQSLLDDYAACGINVQFQDITTEFGLPVYQCFVMGRDGSVARATGANLNGSRAALAALTETPWPYSTAQTTRPQPSGPGLAGLPVRFLEDLPDYSLPSPADNCRLLEAVLCDHGRGPLYVDISRKDFDLPVVRAIVPGLALTGEWDRFSRPGKRLFARYASLFA</sequence>
<dbReference type="GO" id="GO:0016740">
    <property type="term" value="F:transferase activity"/>
    <property type="evidence" value="ECO:0007669"/>
    <property type="project" value="UniProtKB-KW"/>
</dbReference>
<keyword evidence="2" id="KW-0687">Ribonucleoprotein</keyword>
<dbReference type="PANTHER" id="PTHR37809">
    <property type="entry name" value="RIBOSOMAL PROTEIN S12 METHYLTHIOTRANSFERASE ACCESSORY FACTOR YCAO"/>
    <property type="match status" value="1"/>
</dbReference>
<evidence type="ECO:0000313" key="2">
    <source>
        <dbReference type="EMBL" id="MBB5142819.1"/>
    </source>
</evidence>
<keyword evidence="3" id="KW-1185">Reference proteome</keyword>